<dbReference type="RefSeq" id="WP_008875410.1">
    <property type="nucleotide sequence ID" value="NZ_CAUM01000098.1"/>
</dbReference>
<proteinExistence type="predicted"/>
<dbReference type="Proteomes" id="UP000012062">
    <property type="component" value="Unassembled WGS sequence"/>
</dbReference>
<gene>
    <name evidence="1" type="ORF">MESS2_320006</name>
</gene>
<dbReference type="STRING" id="1297569.MESS2_320006"/>
<dbReference type="AlphaFoldDB" id="M5EQU9"/>
<dbReference type="EMBL" id="CAUM01000098">
    <property type="protein sequence ID" value="CCV06480.1"/>
    <property type="molecule type" value="Genomic_DNA"/>
</dbReference>
<dbReference type="OrthoDB" id="7999771at2"/>
<comment type="caution">
    <text evidence="1">The sequence shown here is derived from an EMBL/GenBank/DDBJ whole genome shotgun (WGS) entry which is preliminary data.</text>
</comment>
<accession>M5EQU9</accession>
<reference evidence="1 2" key="1">
    <citation type="submission" date="2013-02" db="EMBL/GenBank/DDBJ databases">
        <authorList>
            <person name="Genoscope - CEA"/>
        </authorList>
    </citation>
    <scope>NUCLEOTIDE SEQUENCE [LARGE SCALE GENOMIC DNA]</scope>
    <source>
        <strain evidence="1 2">STM 2683</strain>
    </source>
</reference>
<protein>
    <submittedName>
        <fullName evidence="1">Uncharacterized protein</fullName>
    </submittedName>
</protein>
<sequence length="120" mass="13368">MLKDRIPTDSTIASIANCLENPDHYVSQVYGKARRATKEHGNSVAVRIGVLGTGAKPNYRTERVGESDSVFLVLASYRGDNHMPLFEVNDDLESSNWSERTMSVEELGELLGKIRNFVPK</sequence>
<keyword evidence="2" id="KW-1185">Reference proteome</keyword>
<evidence type="ECO:0000313" key="1">
    <source>
        <dbReference type="EMBL" id="CCV06480.1"/>
    </source>
</evidence>
<organism evidence="1 2">
    <name type="scientific">Mesorhizobium metallidurans STM 2683</name>
    <dbReference type="NCBI Taxonomy" id="1297569"/>
    <lineage>
        <taxon>Bacteria</taxon>
        <taxon>Pseudomonadati</taxon>
        <taxon>Pseudomonadota</taxon>
        <taxon>Alphaproteobacteria</taxon>
        <taxon>Hyphomicrobiales</taxon>
        <taxon>Phyllobacteriaceae</taxon>
        <taxon>Mesorhizobium</taxon>
    </lineage>
</organism>
<name>M5EQU9_9HYPH</name>
<evidence type="ECO:0000313" key="2">
    <source>
        <dbReference type="Proteomes" id="UP000012062"/>
    </source>
</evidence>